<dbReference type="AlphaFoldDB" id="A0AAP2D842"/>
<evidence type="ECO:0000256" key="2">
    <source>
        <dbReference type="ARBA" id="ARBA00023125"/>
    </source>
</evidence>
<dbReference type="Gene3D" id="1.10.260.40">
    <property type="entry name" value="lambda repressor-like DNA-binding domains"/>
    <property type="match status" value="1"/>
</dbReference>
<dbReference type="PROSITE" id="PS50932">
    <property type="entry name" value="HTH_LACI_2"/>
    <property type="match status" value="1"/>
</dbReference>
<evidence type="ECO:0000256" key="3">
    <source>
        <dbReference type="ARBA" id="ARBA00023163"/>
    </source>
</evidence>
<sequence>MKKNKISINDIATQLGISKTTVSFILNGKAKEKRISDQLVQSVLKFVDEVGYIPNQFAQSLRTGKTRILGLMVEDISNPFFATIAKHIEDKAYEHGCKIIYCSTENSKKRAREFLKMFHNLGVDGYIITPPSGIEEDIQALVDQDAQIILFDRYFANIPTGFVMVDNEGGTYEGTQHLISRGYRNIAFISLASEQPQMQGRLRGYLRAVEEHGLQEHVHFIPFHKDYDILVDRVKEYLSQENGLDAIFFGANYLGVRGLEAISKMGRKIPQDLAVVSFDDNDLFRFSTPSITAISQPIDKISEQIITTLLDRIASGEPPTGTEPTGVFLPTQLVIRDSSAHKA</sequence>
<dbReference type="PANTHER" id="PTHR30146">
    <property type="entry name" value="LACI-RELATED TRANSCRIPTIONAL REPRESSOR"/>
    <property type="match status" value="1"/>
</dbReference>
<evidence type="ECO:0000259" key="4">
    <source>
        <dbReference type="PROSITE" id="PS50932"/>
    </source>
</evidence>
<comment type="caution">
    <text evidence="5">The sequence shown here is derived from an EMBL/GenBank/DDBJ whole genome shotgun (WGS) entry which is preliminary data.</text>
</comment>
<gene>
    <name evidence="5" type="ORF">KK078_09500</name>
</gene>
<reference evidence="5 6" key="1">
    <citation type="submission" date="2021-05" db="EMBL/GenBank/DDBJ databases">
        <title>A Polyphasic approach of four new species of the genus Ohtaekwangia: Ohtaekwangia histidinii sp. nov., Ohtaekwangia cretensis sp. nov., Ohtaekwangia indiensis sp. nov., Ohtaekwangia reichenbachii sp. nov. from diverse environment.</title>
        <authorList>
            <person name="Octaviana S."/>
        </authorList>
    </citation>
    <scope>NUCLEOTIDE SEQUENCE [LARGE SCALE GENOMIC DNA]</scope>
    <source>
        <strain evidence="5 6">PWU37</strain>
    </source>
</reference>
<dbReference type="EMBL" id="JAHESC010000011">
    <property type="protein sequence ID" value="MBT1686792.1"/>
    <property type="molecule type" value="Genomic_DNA"/>
</dbReference>
<dbReference type="GO" id="GO:0000976">
    <property type="term" value="F:transcription cis-regulatory region binding"/>
    <property type="evidence" value="ECO:0007669"/>
    <property type="project" value="TreeGrafter"/>
</dbReference>
<organism evidence="5 6">
    <name type="scientific">Dawidia soli</name>
    <dbReference type="NCBI Taxonomy" id="2782352"/>
    <lineage>
        <taxon>Bacteria</taxon>
        <taxon>Pseudomonadati</taxon>
        <taxon>Bacteroidota</taxon>
        <taxon>Cytophagia</taxon>
        <taxon>Cytophagales</taxon>
        <taxon>Chryseotaleaceae</taxon>
        <taxon>Dawidia</taxon>
    </lineage>
</organism>
<keyword evidence="1" id="KW-0805">Transcription regulation</keyword>
<dbReference type="GO" id="GO:0003700">
    <property type="term" value="F:DNA-binding transcription factor activity"/>
    <property type="evidence" value="ECO:0007669"/>
    <property type="project" value="TreeGrafter"/>
</dbReference>
<dbReference type="Pfam" id="PF00356">
    <property type="entry name" value="LacI"/>
    <property type="match status" value="1"/>
</dbReference>
<dbReference type="InterPro" id="IPR010982">
    <property type="entry name" value="Lambda_DNA-bd_dom_sf"/>
</dbReference>
<dbReference type="RefSeq" id="WP_254090029.1">
    <property type="nucleotide sequence ID" value="NZ_JAHESC010000011.1"/>
</dbReference>
<feature type="domain" description="HTH lacI-type" evidence="4">
    <location>
        <begin position="6"/>
        <end position="63"/>
    </location>
</feature>
<dbReference type="SUPFAM" id="SSF53822">
    <property type="entry name" value="Periplasmic binding protein-like I"/>
    <property type="match status" value="1"/>
</dbReference>
<protein>
    <submittedName>
        <fullName evidence="5">LacI family transcriptional regulator</fullName>
    </submittedName>
</protein>
<dbReference type="Gene3D" id="3.40.50.2300">
    <property type="match status" value="2"/>
</dbReference>
<proteinExistence type="predicted"/>
<keyword evidence="6" id="KW-1185">Reference proteome</keyword>
<dbReference type="Proteomes" id="UP001319180">
    <property type="component" value="Unassembled WGS sequence"/>
</dbReference>
<dbReference type="InterPro" id="IPR028082">
    <property type="entry name" value="Peripla_BP_I"/>
</dbReference>
<dbReference type="CDD" id="cd01392">
    <property type="entry name" value="HTH_LacI"/>
    <property type="match status" value="1"/>
</dbReference>
<name>A0AAP2D842_9BACT</name>
<evidence type="ECO:0000313" key="6">
    <source>
        <dbReference type="Proteomes" id="UP001319180"/>
    </source>
</evidence>
<dbReference type="InterPro" id="IPR000843">
    <property type="entry name" value="HTH_LacI"/>
</dbReference>
<evidence type="ECO:0000256" key="1">
    <source>
        <dbReference type="ARBA" id="ARBA00023015"/>
    </source>
</evidence>
<keyword evidence="3" id="KW-0804">Transcription</keyword>
<keyword evidence="2" id="KW-0238">DNA-binding</keyword>
<dbReference type="PANTHER" id="PTHR30146:SF109">
    <property type="entry name" value="HTH-TYPE TRANSCRIPTIONAL REGULATOR GALS"/>
    <property type="match status" value="1"/>
</dbReference>
<dbReference type="InterPro" id="IPR046335">
    <property type="entry name" value="LacI/GalR-like_sensor"/>
</dbReference>
<accession>A0AAP2D842</accession>
<dbReference type="SMART" id="SM00354">
    <property type="entry name" value="HTH_LACI"/>
    <property type="match status" value="1"/>
</dbReference>
<dbReference type="Pfam" id="PF13377">
    <property type="entry name" value="Peripla_BP_3"/>
    <property type="match status" value="1"/>
</dbReference>
<evidence type="ECO:0000313" key="5">
    <source>
        <dbReference type="EMBL" id="MBT1686792.1"/>
    </source>
</evidence>
<dbReference type="SUPFAM" id="SSF47413">
    <property type="entry name" value="lambda repressor-like DNA-binding domains"/>
    <property type="match status" value="1"/>
</dbReference>